<name>A0AAD4QY49_9BILA</name>
<gene>
    <name evidence="1" type="ORF">DdX_18467</name>
</gene>
<evidence type="ECO:0008006" key="3">
    <source>
        <dbReference type="Google" id="ProtNLM"/>
    </source>
</evidence>
<keyword evidence="2" id="KW-1185">Reference proteome</keyword>
<reference evidence="1" key="1">
    <citation type="submission" date="2022-01" db="EMBL/GenBank/DDBJ databases">
        <title>Genome Sequence Resource for Two Populations of Ditylenchus destructor, the Migratory Endoparasitic Phytonematode.</title>
        <authorList>
            <person name="Zhang H."/>
            <person name="Lin R."/>
            <person name="Xie B."/>
        </authorList>
    </citation>
    <scope>NUCLEOTIDE SEQUENCE</scope>
    <source>
        <strain evidence="1">BazhouSP</strain>
    </source>
</reference>
<evidence type="ECO:0000313" key="2">
    <source>
        <dbReference type="Proteomes" id="UP001201812"/>
    </source>
</evidence>
<dbReference type="Proteomes" id="UP001201812">
    <property type="component" value="Unassembled WGS sequence"/>
</dbReference>
<organism evidence="1 2">
    <name type="scientific">Ditylenchus destructor</name>
    <dbReference type="NCBI Taxonomy" id="166010"/>
    <lineage>
        <taxon>Eukaryota</taxon>
        <taxon>Metazoa</taxon>
        <taxon>Ecdysozoa</taxon>
        <taxon>Nematoda</taxon>
        <taxon>Chromadorea</taxon>
        <taxon>Rhabditida</taxon>
        <taxon>Tylenchina</taxon>
        <taxon>Tylenchomorpha</taxon>
        <taxon>Sphaerularioidea</taxon>
        <taxon>Anguinidae</taxon>
        <taxon>Anguininae</taxon>
        <taxon>Ditylenchus</taxon>
    </lineage>
</organism>
<dbReference type="EMBL" id="JAKKPZ010000265">
    <property type="protein sequence ID" value="KAI1697515.1"/>
    <property type="molecule type" value="Genomic_DNA"/>
</dbReference>
<accession>A0AAD4QY49</accession>
<sequence>MDQLNIPFGLFYNILTCFDRRELCQLRNVNRRHYTVIENKFGTTPYLVFKGQRLHTLCWKWWPASEVSRDIMPIHARKQLRTSKFVRFKLTELVVCHVWENQKLSFDCVSNYTWNEEWAYMVAKAKYLEVGHGSISFLRQLISCNCVHLECDASFYDGSLDDCQLPWGHILEFLFKLNTEGIVIHAKNNTKNHTKHIQGQMLEFLERVKQKFLDSLAKVDFSFVWTGMPRMDWDDGFIFDDFIVHNRRTKQCLRFHSTAYEFKLTVEQCDQKY</sequence>
<evidence type="ECO:0000313" key="1">
    <source>
        <dbReference type="EMBL" id="KAI1697515.1"/>
    </source>
</evidence>
<proteinExistence type="predicted"/>
<dbReference type="AlphaFoldDB" id="A0AAD4QY49"/>
<comment type="caution">
    <text evidence="1">The sequence shown here is derived from an EMBL/GenBank/DDBJ whole genome shotgun (WGS) entry which is preliminary data.</text>
</comment>
<protein>
    <recommendedName>
        <fullName evidence="3">F-box domain-containing protein</fullName>
    </recommendedName>
</protein>